<dbReference type="Pfam" id="PF07642">
    <property type="entry name" value="BBP2"/>
    <property type="match status" value="1"/>
</dbReference>
<evidence type="ECO:0000313" key="2">
    <source>
        <dbReference type="Proteomes" id="UP000183209"/>
    </source>
</evidence>
<organism evidence="1 2">
    <name type="scientific">Zhouia amylolytica</name>
    <dbReference type="NCBI Taxonomy" id="376730"/>
    <lineage>
        <taxon>Bacteria</taxon>
        <taxon>Pseudomonadati</taxon>
        <taxon>Bacteroidota</taxon>
        <taxon>Flavobacteriia</taxon>
        <taxon>Flavobacteriales</taxon>
        <taxon>Flavobacteriaceae</taxon>
        <taxon>Zhouia</taxon>
    </lineage>
</organism>
<dbReference type="Proteomes" id="UP000183209">
    <property type="component" value="Unassembled WGS sequence"/>
</dbReference>
<protein>
    <submittedName>
        <fullName evidence="1">Putative beta-barrel porin-2, OmpL-like. bbp2</fullName>
    </submittedName>
</protein>
<proteinExistence type="predicted"/>
<dbReference type="RefSeq" id="WP_083425866.1">
    <property type="nucleotide sequence ID" value="NZ_FPAG01000003.1"/>
</dbReference>
<dbReference type="AlphaFoldDB" id="A0A1I6RS13"/>
<dbReference type="InterPro" id="IPR011486">
    <property type="entry name" value="BBP2"/>
</dbReference>
<gene>
    <name evidence="1" type="ORF">SAMN04487906_1274</name>
</gene>
<reference evidence="1 2" key="1">
    <citation type="submission" date="2016-10" db="EMBL/GenBank/DDBJ databases">
        <authorList>
            <person name="de Groot N.N."/>
        </authorList>
    </citation>
    <scope>NUCLEOTIDE SEQUENCE [LARGE SCALE GENOMIC DNA]</scope>
    <source>
        <strain evidence="1 2">CGMCC 1.6114</strain>
    </source>
</reference>
<dbReference type="OrthoDB" id="1114561at2"/>
<dbReference type="EMBL" id="FPAG01000003">
    <property type="protein sequence ID" value="SFS67482.1"/>
    <property type="molecule type" value="Genomic_DNA"/>
</dbReference>
<accession>A0A1I6RS13</accession>
<sequence length="364" mass="39498">MKAIFNANFGKILFSSILFYTSFTLHAQEEKKFSLSGSIDTYFRQNIGGPNGDDAIAPATSFANLNGFALGMANLIVNYEGEKVGFVADLVLGPRGEDAVFNSPLYTPDGGSSRIINQLYAYWNVSENITLTLGNFNTFLGYEVISPVANFNYSTSYMFSYGPFSHTGLKADFQLTEDLSLMLAVMNSTDFTEFNPDGKYTGGLQLGYKGQFLNVLYGKQTAYDGTGALIADVDPTFQIDYTGGFDFSENIFLGINATYNTTDSAGFYGAALYPQYAATENFSIGLRGEYFSVFDNGLDGVIGLDGDGDGHVFAATLTGSYTLGDLMIKPEFRIDTASEDTFLNGDLEPNKSLSSVLIAAIYSF</sequence>
<name>A0A1I6RS13_9FLAO</name>
<evidence type="ECO:0000313" key="1">
    <source>
        <dbReference type="EMBL" id="SFS67482.1"/>
    </source>
</evidence>